<protein>
    <recommendedName>
        <fullName evidence="6">SAM-dependent methyltransferase</fullName>
    </recommendedName>
</protein>
<evidence type="ECO:0000313" key="4">
    <source>
        <dbReference type="EMBL" id="PKQ79762.1"/>
    </source>
</evidence>
<evidence type="ECO:0000256" key="3">
    <source>
        <dbReference type="ARBA" id="ARBA00022691"/>
    </source>
</evidence>
<dbReference type="InterPro" id="IPR029063">
    <property type="entry name" value="SAM-dependent_MTases_sf"/>
</dbReference>
<organism evidence="4 5">
    <name type="scientific">Aeromonas sobria</name>
    <dbReference type="NCBI Taxonomy" id="646"/>
    <lineage>
        <taxon>Bacteria</taxon>
        <taxon>Pseudomonadati</taxon>
        <taxon>Pseudomonadota</taxon>
        <taxon>Gammaproteobacteria</taxon>
        <taxon>Aeromonadales</taxon>
        <taxon>Aeromonadaceae</taxon>
        <taxon>Aeromonas</taxon>
    </lineage>
</organism>
<name>A0A2N3J257_AERSO</name>
<keyword evidence="1" id="KW-0489">Methyltransferase</keyword>
<evidence type="ECO:0000256" key="1">
    <source>
        <dbReference type="ARBA" id="ARBA00022603"/>
    </source>
</evidence>
<evidence type="ECO:0000313" key="5">
    <source>
        <dbReference type="Proteomes" id="UP000233526"/>
    </source>
</evidence>
<dbReference type="CDD" id="cd02440">
    <property type="entry name" value="AdoMet_MTases"/>
    <property type="match status" value="1"/>
</dbReference>
<evidence type="ECO:0000256" key="2">
    <source>
        <dbReference type="ARBA" id="ARBA00022679"/>
    </source>
</evidence>
<dbReference type="Gene3D" id="3.40.50.150">
    <property type="entry name" value="Vaccinia Virus protein VP39"/>
    <property type="match status" value="1"/>
</dbReference>
<dbReference type="PANTHER" id="PTHR43464:SF19">
    <property type="entry name" value="UBIQUINONE BIOSYNTHESIS O-METHYLTRANSFERASE, MITOCHONDRIAL"/>
    <property type="match status" value="1"/>
</dbReference>
<sequence>MRLFPFLRRSERIVSLDYYQRHATELATRYQQVSARAVHGDWLTLLEPWLVAAPRSLLDVGAGSGRDAAFLAGLHQGHSVVAVEPCQALALRGQCHTCEAAVAWVNDAMPDLSRVTGTFDLILLSAVWMHLPPESRPLALARLHELLSPDGYLVLSLRLVISELEMRERAMYRVAADEVERLALGEGMILLHVSEPQTDVLARSGLRWQSLILGGEHARLP</sequence>
<dbReference type="AlphaFoldDB" id="A0A2N3J257"/>
<gene>
    <name evidence="4" type="ORF">AOX56_12925</name>
</gene>
<keyword evidence="3" id="KW-0949">S-adenosyl-L-methionine</keyword>
<dbReference type="GO" id="GO:0032259">
    <property type="term" value="P:methylation"/>
    <property type="evidence" value="ECO:0007669"/>
    <property type="project" value="UniProtKB-KW"/>
</dbReference>
<dbReference type="Proteomes" id="UP000233526">
    <property type="component" value="Unassembled WGS sequence"/>
</dbReference>
<evidence type="ECO:0008006" key="6">
    <source>
        <dbReference type="Google" id="ProtNLM"/>
    </source>
</evidence>
<comment type="caution">
    <text evidence="4">The sequence shown here is derived from an EMBL/GenBank/DDBJ whole genome shotgun (WGS) entry which is preliminary data.</text>
</comment>
<dbReference type="Pfam" id="PF13489">
    <property type="entry name" value="Methyltransf_23"/>
    <property type="match status" value="1"/>
</dbReference>
<dbReference type="GO" id="GO:0008168">
    <property type="term" value="F:methyltransferase activity"/>
    <property type="evidence" value="ECO:0007669"/>
    <property type="project" value="UniProtKB-KW"/>
</dbReference>
<reference evidence="4 5" key="1">
    <citation type="journal article" date="2017" name="Front. Microbiol.">
        <title>Strong Genomic and Phenotypic Heterogeneity in the Aeromonas sobria Species Complex.</title>
        <authorList>
            <person name="Gauthier J."/>
            <person name="Vincent A.T."/>
            <person name="Charette S.J."/>
            <person name="Derome N."/>
        </authorList>
    </citation>
    <scope>NUCLEOTIDE SEQUENCE [LARGE SCALE GENOMIC DNA]</scope>
    <source>
        <strain evidence="4 5">JF2635</strain>
    </source>
</reference>
<keyword evidence="2" id="KW-0808">Transferase</keyword>
<proteinExistence type="predicted"/>
<accession>A0A2N3J257</accession>
<dbReference type="PANTHER" id="PTHR43464">
    <property type="entry name" value="METHYLTRANSFERASE"/>
    <property type="match status" value="1"/>
</dbReference>
<dbReference type="EMBL" id="LJZX01000029">
    <property type="protein sequence ID" value="PKQ79762.1"/>
    <property type="molecule type" value="Genomic_DNA"/>
</dbReference>
<dbReference type="SUPFAM" id="SSF53335">
    <property type="entry name" value="S-adenosyl-L-methionine-dependent methyltransferases"/>
    <property type="match status" value="1"/>
</dbReference>